<proteinExistence type="inferred from homology"/>
<evidence type="ECO:0000256" key="3">
    <source>
        <dbReference type="ARBA" id="ARBA00007336"/>
    </source>
</evidence>
<reference evidence="9" key="1">
    <citation type="submission" date="2025-08" db="UniProtKB">
        <authorList>
            <consortium name="RefSeq"/>
        </authorList>
    </citation>
    <scope>IDENTIFICATION</scope>
    <source>
        <tissue evidence="9">Blood</tissue>
    </source>
</reference>
<evidence type="ECO:0000256" key="1">
    <source>
        <dbReference type="ARBA" id="ARBA00003387"/>
    </source>
</evidence>
<feature type="region of interest" description="Disordered" evidence="7">
    <location>
        <begin position="152"/>
        <end position="174"/>
    </location>
</feature>
<evidence type="ECO:0000256" key="2">
    <source>
        <dbReference type="ARBA" id="ARBA00004604"/>
    </source>
</evidence>
<gene>
    <name evidence="9" type="primary">EBNA1BP2</name>
</gene>
<comment type="subcellular location">
    <subcellularLocation>
        <location evidence="2">Nucleus</location>
        <location evidence="2">Nucleolus</location>
    </subcellularLocation>
</comment>
<comment type="similarity">
    <text evidence="3">Belongs to the EBP2 family.</text>
</comment>
<keyword evidence="4" id="KW-0690">Ribosome biogenesis</keyword>
<dbReference type="PANTHER" id="PTHR13028:SF0">
    <property type="entry name" value="RRNA-PROCESSING PROTEIN EBP2-RELATED"/>
    <property type="match status" value="1"/>
</dbReference>
<feature type="compositionally biased region" description="Basic residues" evidence="7">
    <location>
        <begin position="284"/>
        <end position="306"/>
    </location>
</feature>
<feature type="compositionally biased region" description="Basic and acidic residues" evidence="7">
    <location>
        <begin position="157"/>
        <end position="169"/>
    </location>
</feature>
<evidence type="ECO:0000256" key="4">
    <source>
        <dbReference type="ARBA" id="ARBA00022517"/>
    </source>
</evidence>
<dbReference type="Proteomes" id="UP001652627">
    <property type="component" value="Chromosome 8"/>
</dbReference>
<keyword evidence="8" id="KW-1185">Reference proteome</keyword>
<evidence type="ECO:0000256" key="6">
    <source>
        <dbReference type="ARBA" id="ARBA00023242"/>
    </source>
</evidence>
<feature type="region of interest" description="Disordered" evidence="7">
    <location>
        <begin position="213"/>
        <end position="306"/>
    </location>
</feature>
<feature type="compositionally biased region" description="Low complexity" evidence="7">
    <location>
        <begin position="220"/>
        <end position="231"/>
    </location>
</feature>
<evidence type="ECO:0000313" key="9">
    <source>
        <dbReference type="RefSeq" id="XP_067157145.1"/>
    </source>
</evidence>
<keyword evidence="5" id="KW-0175">Coiled coil</keyword>
<dbReference type="RefSeq" id="XP_067157145.1">
    <property type="nucleotide sequence ID" value="XM_067301044.1"/>
</dbReference>
<dbReference type="InterPro" id="IPR008610">
    <property type="entry name" value="Ebp2"/>
</dbReference>
<dbReference type="GeneID" id="106499471"/>
<feature type="region of interest" description="Disordered" evidence="7">
    <location>
        <begin position="1"/>
        <end position="22"/>
    </location>
</feature>
<organism evidence="8 9">
    <name type="scientific">Apteryx mantelli</name>
    <name type="common">North Island brown kiwi</name>
    <dbReference type="NCBI Taxonomy" id="2696672"/>
    <lineage>
        <taxon>Eukaryota</taxon>
        <taxon>Metazoa</taxon>
        <taxon>Chordata</taxon>
        <taxon>Craniata</taxon>
        <taxon>Vertebrata</taxon>
        <taxon>Euteleostomi</taxon>
        <taxon>Archelosauria</taxon>
        <taxon>Archosauria</taxon>
        <taxon>Dinosauria</taxon>
        <taxon>Saurischia</taxon>
        <taxon>Theropoda</taxon>
        <taxon>Coelurosauria</taxon>
        <taxon>Aves</taxon>
        <taxon>Palaeognathae</taxon>
        <taxon>Apterygiformes</taxon>
        <taxon>Apterygidae</taxon>
        <taxon>Apteryx</taxon>
    </lineage>
</organism>
<evidence type="ECO:0000313" key="8">
    <source>
        <dbReference type="Proteomes" id="UP001652627"/>
    </source>
</evidence>
<dbReference type="Pfam" id="PF05890">
    <property type="entry name" value="Ebp2"/>
    <property type="match status" value="1"/>
</dbReference>
<comment type="function">
    <text evidence="1">Required for the processing of the 27S pre-rRNA.</text>
</comment>
<feature type="compositionally biased region" description="Basic residues" evidence="7">
    <location>
        <begin position="232"/>
        <end position="245"/>
    </location>
</feature>
<keyword evidence="6" id="KW-0539">Nucleus</keyword>
<feature type="compositionally biased region" description="Low complexity" evidence="7">
    <location>
        <begin position="7"/>
        <end position="22"/>
    </location>
</feature>
<protein>
    <submittedName>
        <fullName evidence="9">Probable rRNA-processing protein EBP2</fullName>
    </submittedName>
</protein>
<sequence>MARRGSLSDSAADSAAEDSALSDAELQEAFSRGALKPGLNVVLEGRPRPPNDVDGLKQCLSEFKRQLAWVERLDVTLGPVTDIRDPVSHNTSDKDAVDPENDFQREMSFYRQAQAAVLEALPRLRKLQVPTRRPDDYFAEMAKSDQQMQKIRQKLKSKQEAMEKSEKAKQLRALRKYGKKVQTEILQKRQKEKKSMLNAVKKYQKGLSDKLDFLDEEQTSSQGNKKSSGSQRIKRGPNAKRRYKNQKFGFGGKKKGSKWNTKESFNDVSSFQAKVAHNKGPGKAGKKALNKRPGKRARQKMKSRAR</sequence>
<evidence type="ECO:0000256" key="7">
    <source>
        <dbReference type="SAM" id="MobiDB-lite"/>
    </source>
</evidence>
<name>A0ABM4EWR5_9AVES</name>
<accession>A0ABM4EWR5</accession>
<evidence type="ECO:0000256" key="5">
    <source>
        <dbReference type="ARBA" id="ARBA00023054"/>
    </source>
</evidence>
<dbReference type="PANTHER" id="PTHR13028">
    <property type="entry name" value="RRNA PROCESSING PROTEIN EBNA1-BINDING PROTEIN-RELATED"/>
    <property type="match status" value="1"/>
</dbReference>